<organism evidence="2 3">
    <name type="scientific">Ewingella americana</name>
    <dbReference type="NCBI Taxonomy" id="41202"/>
    <lineage>
        <taxon>Bacteria</taxon>
        <taxon>Pseudomonadati</taxon>
        <taxon>Pseudomonadota</taxon>
        <taxon>Gammaproteobacteria</taxon>
        <taxon>Enterobacterales</taxon>
        <taxon>Yersiniaceae</taxon>
        <taxon>Ewingella</taxon>
    </lineage>
</organism>
<evidence type="ECO:0000313" key="2">
    <source>
        <dbReference type="EMBL" id="TPG62558.1"/>
    </source>
</evidence>
<feature type="region of interest" description="Disordered" evidence="1">
    <location>
        <begin position="72"/>
        <end position="100"/>
    </location>
</feature>
<reference evidence="2 3" key="1">
    <citation type="journal article" date="2019" name="Environ. Microbiol.">
        <title>Species interactions and distinct microbial communities in high Arctic permafrost affected cryosols are associated with the CH4 and CO2 gas fluxes.</title>
        <authorList>
            <person name="Altshuler I."/>
            <person name="Hamel J."/>
            <person name="Turney S."/>
            <person name="Magnuson E."/>
            <person name="Levesque R."/>
            <person name="Greer C."/>
            <person name="Whyte L.G."/>
        </authorList>
    </citation>
    <scope>NUCLEOTIDE SEQUENCE [LARGE SCALE GENOMIC DNA]</scope>
    <source>
        <strain evidence="2 3">E4</strain>
    </source>
</reference>
<dbReference type="EMBL" id="RCZD01000004">
    <property type="protein sequence ID" value="TPG62558.1"/>
    <property type="molecule type" value="Genomic_DNA"/>
</dbReference>
<accession>A0A502GM40</accession>
<feature type="compositionally biased region" description="Polar residues" evidence="1">
    <location>
        <begin position="80"/>
        <end position="89"/>
    </location>
</feature>
<evidence type="ECO:0000313" key="3">
    <source>
        <dbReference type="Proteomes" id="UP000317663"/>
    </source>
</evidence>
<gene>
    <name evidence="2" type="ORF">EAH77_08690</name>
</gene>
<dbReference type="AlphaFoldDB" id="A0A502GM40"/>
<keyword evidence="3" id="KW-1185">Reference proteome</keyword>
<protein>
    <submittedName>
        <fullName evidence="2">Uncharacterized protein</fullName>
    </submittedName>
</protein>
<evidence type="ECO:0000256" key="1">
    <source>
        <dbReference type="SAM" id="MobiDB-lite"/>
    </source>
</evidence>
<sequence>MAKDKTADAATEAAEMVTVVVLKGKSLRHDGDNYAQNTRVELSASDVKRLIALGFVKTLDAVKQEMEETSGQEVSIIKSDGQSTITSDEPNVVKTESGEA</sequence>
<dbReference type="Proteomes" id="UP000317663">
    <property type="component" value="Unassembled WGS sequence"/>
</dbReference>
<dbReference type="OrthoDB" id="9967592at2"/>
<comment type="caution">
    <text evidence="2">The sequence shown here is derived from an EMBL/GenBank/DDBJ whole genome shotgun (WGS) entry which is preliminary data.</text>
</comment>
<dbReference type="RefSeq" id="WP_140471724.1">
    <property type="nucleotide sequence ID" value="NZ_RCZD01000004.1"/>
</dbReference>
<proteinExistence type="predicted"/>
<name>A0A502GM40_9GAMM</name>